<organism evidence="2 3">
    <name type="scientific">Anoxybacter fermentans</name>
    <dbReference type="NCBI Taxonomy" id="1323375"/>
    <lineage>
        <taxon>Bacteria</taxon>
        <taxon>Bacillati</taxon>
        <taxon>Bacillota</taxon>
        <taxon>Clostridia</taxon>
        <taxon>Halanaerobiales</taxon>
        <taxon>Anoxybacter</taxon>
    </lineage>
</organism>
<dbReference type="RefSeq" id="WP_127015792.1">
    <property type="nucleotide sequence ID" value="NZ_CP016379.1"/>
</dbReference>
<feature type="transmembrane region" description="Helical" evidence="1">
    <location>
        <begin position="15"/>
        <end position="38"/>
    </location>
</feature>
<dbReference type="InterPro" id="IPR036259">
    <property type="entry name" value="MFS_trans_sf"/>
</dbReference>
<keyword evidence="1" id="KW-0472">Membrane</keyword>
<dbReference type="KEGG" id="aft:BBF96_03135"/>
<accession>A0A3S9SW16</accession>
<keyword evidence="3" id="KW-1185">Reference proteome</keyword>
<dbReference type="SUPFAM" id="SSF103473">
    <property type="entry name" value="MFS general substrate transporter"/>
    <property type="match status" value="1"/>
</dbReference>
<sequence>MGSLVITFLLEIKKFYRLTIIGLTLHGVVLTLIGIAVIPDVMNMILISSSYLIITGLMFIMGIINVMINVPIITLFQRKVHDGIRGRFFAILSTLPRV</sequence>
<dbReference type="EMBL" id="CP016379">
    <property type="protein sequence ID" value="AZR72462.1"/>
    <property type="molecule type" value="Genomic_DNA"/>
</dbReference>
<evidence type="ECO:0000313" key="3">
    <source>
        <dbReference type="Proteomes" id="UP000267250"/>
    </source>
</evidence>
<evidence type="ECO:0000313" key="2">
    <source>
        <dbReference type="EMBL" id="AZR72462.1"/>
    </source>
</evidence>
<evidence type="ECO:0008006" key="4">
    <source>
        <dbReference type="Google" id="ProtNLM"/>
    </source>
</evidence>
<protein>
    <recommendedName>
        <fullName evidence="4">Major facilitator superfamily (MFS) profile domain-containing protein</fullName>
    </recommendedName>
</protein>
<keyword evidence="1" id="KW-1133">Transmembrane helix</keyword>
<evidence type="ECO:0000256" key="1">
    <source>
        <dbReference type="SAM" id="Phobius"/>
    </source>
</evidence>
<dbReference type="Proteomes" id="UP000267250">
    <property type="component" value="Chromosome"/>
</dbReference>
<dbReference type="AlphaFoldDB" id="A0A3S9SW16"/>
<feature type="transmembrane region" description="Helical" evidence="1">
    <location>
        <begin position="50"/>
        <end position="76"/>
    </location>
</feature>
<name>A0A3S9SW16_9FIRM</name>
<proteinExistence type="predicted"/>
<reference evidence="2 3" key="1">
    <citation type="submission" date="2016-07" db="EMBL/GenBank/DDBJ databases">
        <title>Genome and transcriptome analysis of iron-reducing fermentative bacteria Anoxybacter fermentans.</title>
        <authorList>
            <person name="Zeng X."/>
            <person name="Shao Z."/>
        </authorList>
    </citation>
    <scope>NUCLEOTIDE SEQUENCE [LARGE SCALE GENOMIC DNA]</scope>
    <source>
        <strain evidence="2 3">DY22613</strain>
    </source>
</reference>
<dbReference type="OrthoDB" id="9775268at2"/>
<keyword evidence="1" id="KW-0812">Transmembrane</keyword>
<gene>
    <name evidence="2" type="ORF">BBF96_03135</name>
</gene>